<dbReference type="Proteomes" id="UP000288212">
    <property type="component" value="Unassembled WGS sequence"/>
</dbReference>
<sequence>MSRVKVTSRLFAYATLISILSACSDMGSNADIEVLQKHDTAAAEVRLIETETERRSLREALEDPRLHPYALARTIFAESDFRQNSPMFLLQFAAALIDSETAPEIVDREVDNLLAAFDDISRLQPYFAQNEWTFYLRLLRVSQFTPNTERTKQLRDHVEDLFELHIIDDNSRARLVEFYLEQDNLLAVERHLEQIDEPYYIARFSLILIERYLQRDDRYAAQRLLDELSLMETELLGFTAEWVSVLLLANRESQAVTFVLDGFDRAFSALYDEDQFTFYRNIISFNDLVQQALRLERADEARDALLRAYRQLASFSGLELINVRLSIPFLKAFATLGDESTFAEVKRDVLARTYSYLQNPDYFTEVLCAFSAEMLDQGLEQHAIELIDIAAKINDDEVRIPEPEFHYALGYAYGMLGEEERGQRHLQALFNDPTKLDELLSSWRVSPFVVIQDFIDAGYVDEAISLVGTQPSMTEIRVIFGALVAEERFVEALQKLGEYNLNESSTVWGLLTIGHGYLSSGMLPNAEARAVMQDFWSRYMPTDS</sequence>
<protein>
    <submittedName>
        <fullName evidence="1">Uncharacterized protein</fullName>
    </submittedName>
</protein>
<name>A0A432VTS1_9GAMM</name>
<evidence type="ECO:0000313" key="1">
    <source>
        <dbReference type="EMBL" id="RUO19833.1"/>
    </source>
</evidence>
<reference evidence="1 2" key="1">
    <citation type="journal article" date="2011" name="Front. Microbiol.">
        <title>Genomic signatures of strain selection and enhancement in Bacillus atrophaeus var. globigii, a historical biowarfare simulant.</title>
        <authorList>
            <person name="Gibbons H.S."/>
            <person name="Broomall S.M."/>
            <person name="McNew L.A."/>
            <person name="Daligault H."/>
            <person name="Chapman C."/>
            <person name="Bruce D."/>
            <person name="Karavis M."/>
            <person name="Krepps M."/>
            <person name="McGregor P.A."/>
            <person name="Hong C."/>
            <person name="Park K.H."/>
            <person name="Akmal A."/>
            <person name="Feldman A."/>
            <person name="Lin J.S."/>
            <person name="Chang W.E."/>
            <person name="Higgs B.W."/>
            <person name="Demirev P."/>
            <person name="Lindquist J."/>
            <person name="Liem A."/>
            <person name="Fochler E."/>
            <person name="Read T.D."/>
            <person name="Tapia R."/>
            <person name="Johnson S."/>
            <person name="Bishop-Lilly K.A."/>
            <person name="Detter C."/>
            <person name="Han C."/>
            <person name="Sozhamannan S."/>
            <person name="Rosenzweig C.N."/>
            <person name="Skowronski E.W."/>
        </authorList>
    </citation>
    <scope>NUCLEOTIDE SEQUENCE [LARGE SCALE GENOMIC DNA]</scope>
    <source>
        <strain evidence="1 2">AK5</strain>
    </source>
</reference>
<proteinExistence type="predicted"/>
<dbReference type="RefSeq" id="WP_126792652.1">
    <property type="nucleotide sequence ID" value="NZ_PIPI01000004.1"/>
</dbReference>
<gene>
    <name evidence="1" type="ORF">CWE06_07295</name>
</gene>
<organism evidence="1 2">
    <name type="scientific">Aliidiomarina haloalkalitolerans</name>
    <dbReference type="NCBI Taxonomy" id="859059"/>
    <lineage>
        <taxon>Bacteria</taxon>
        <taxon>Pseudomonadati</taxon>
        <taxon>Pseudomonadota</taxon>
        <taxon>Gammaproteobacteria</taxon>
        <taxon>Alteromonadales</taxon>
        <taxon>Idiomarinaceae</taxon>
        <taxon>Aliidiomarina</taxon>
    </lineage>
</organism>
<dbReference type="PROSITE" id="PS51257">
    <property type="entry name" value="PROKAR_LIPOPROTEIN"/>
    <property type="match status" value="1"/>
</dbReference>
<dbReference type="EMBL" id="PIPI01000004">
    <property type="protein sequence ID" value="RUO19833.1"/>
    <property type="molecule type" value="Genomic_DNA"/>
</dbReference>
<dbReference type="AlphaFoldDB" id="A0A432VTS1"/>
<dbReference type="OrthoDB" id="581986at2"/>
<keyword evidence="2" id="KW-1185">Reference proteome</keyword>
<evidence type="ECO:0000313" key="2">
    <source>
        <dbReference type="Proteomes" id="UP000288212"/>
    </source>
</evidence>
<accession>A0A432VTS1</accession>
<comment type="caution">
    <text evidence="1">The sequence shown here is derived from an EMBL/GenBank/DDBJ whole genome shotgun (WGS) entry which is preliminary data.</text>
</comment>